<name>A0A0M2H5J4_9MICO</name>
<dbReference type="EMBL" id="JYIZ01000051">
    <property type="protein sequence ID" value="KJL39239.1"/>
    <property type="molecule type" value="Genomic_DNA"/>
</dbReference>
<sequence length="462" mass="48667">MDRMSESSRAFATAQVQAGYDPAIAERTAVPSIHQSNAFEFRSLSEARDLFALRRDGNIYSRAANPTVLVLERRVAELEGGIGAAGVSSGQAAVAVALLALAQQGEHIVAARQLYGGTIDLLQDTFADWGIDVTFVDQDDSAAWAAAVRPTTRALFAESISNPIAQVLDLAAVSAVAKSAGVPLVIDNTVATPYLQRAKDFGADIVVHSATKFLGGHGTSLGGVVVDLGTFDFTAEPERWPQLTQPYKRVPGATLVERYGASGSPYIALVKTKYVHDLGPSLSAFNAAQLLQGIETLDLRVERHTANALAVARFLESHPAVARVHHPGLESSPWHENAKRYLPRGTSSVFSFDLHPSGSADEDFALVEALIARLRVVKLVANIGDARSLIAHPSSMTHSHMSPAQLAEAHIGSTTIRLSIGIEAIDDIIGDLAAALAPIEAGQIAAAGAQAADGQLAATSAR</sequence>
<evidence type="ECO:0000313" key="12">
    <source>
        <dbReference type="Proteomes" id="UP000033956"/>
    </source>
</evidence>
<comment type="similarity">
    <text evidence="2 10">Belongs to the trans-sulfuration enzymes family.</text>
</comment>
<dbReference type="FunFam" id="3.40.640.10:FF:000046">
    <property type="entry name" value="Cystathionine gamma-lyase"/>
    <property type="match status" value="1"/>
</dbReference>
<reference evidence="11 12" key="1">
    <citation type="submission" date="2015-02" db="EMBL/GenBank/DDBJ databases">
        <title>Draft genome sequences of ten Microbacterium spp. with emphasis on heavy metal contaminated environments.</title>
        <authorList>
            <person name="Corretto E."/>
        </authorList>
    </citation>
    <scope>NUCLEOTIDE SEQUENCE [LARGE SCALE GENOMIC DNA]</scope>
    <source>
        <strain evidence="11 12">DSM 12510</strain>
    </source>
</reference>
<dbReference type="CDD" id="cd00614">
    <property type="entry name" value="CGS_like"/>
    <property type="match status" value="1"/>
</dbReference>
<comment type="catalytic activity">
    <reaction evidence="7">
        <text>L-homocysteine + H2O = 2-oxobutanoate + hydrogen sulfide + NH4(+) + H(+)</text>
        <dbReference type="Rhea" id="RHEA:14501"/>
        <dbReference type="ChEBI" id="CHEBI:15377"/>
        <dbReference type="ChEBI" id="CHEBI:15378"/>
        <dbReference type="ChEBI" id="CHEBI:16763"/>
        <dbReference type="ChEBI" id="CHEBI:28938"/>
        <dbReference type="ChEBI" id="CHEBI:29919"/>
        <dbReference type="ChEBI" id="CHEBI:58199"/>
        <dbReference type="EC" id="4.4.1.2"/>
    </reaction>
    <physiologicalReaction direction="left-to-right" evidence="7">
        <dbReference type="Rhea" id="RHEA:14502"/>
    </physiologicalReaction>
</comment>
<dbReference type="SUPFAM" id="SSF53383">
    <property type="entry name" value="PLP-dependent transferases"/>
    <property type="match status" value="1"/>
</dbReference>
<keyword evidence="3" id="KW-0808">Transferase</keyword>
<evidence type="ECO:0000256" key="5">
    <source>
        <dbReference type="ARBA" id="ARBA00047175"/>
    </source>
</evidence>
<evidence type="ECO:0000313" key="11">
    <source>
        <dbReference type="EMBL" id="KJL39239.1"/>
    </source>
</evidence>
<dbReference type="GO" id="GO:0005737">
    <property type="term" value="C:cytoplasm"/>
    <property type="evidence" value="ECO:0007669"/>
    <property type="project" value="TreeGrafter"/>
</dbReference>
<dbReference type="Proteomes" id="UP000033956">
    <property type="component" value="Unassembled WGS sequence"/>
</dbReference>
<comment type="caution">
    <text evidence="11">The sequence shown here is derived from an EMBL/GenBank/DDBJ whole genome shotgun (WGS) entry which is preliminary data.</text>
</comment>
<evidence type="ECO:0000256" key="6">
    <source>
        <dbReference type="ARBA" id="ARBA00047199"/>
    </source>
</evidence>
<dbReference type="Gene3D" id="3.40.640.10">
    <property type="entry name" value="Type I PLP-dependent aspartate aminotransferase-like (Major domain)"/>
    <property type="match status" value="1"/>
</dbReference>
<comment type="catalytic activity">
    <reaction evidence="8">
        <text>L-methionine + H2O = methanethiol + 2-oxobutanoate + NH4(+)</text>
        <dbReference type="Rhea" id="RHEA:23800"/>
        <dbReference type="ChEBI" id="CHEBI:15377"/>
        <dbReference type="ChEBI" id="CHEBI:16007"/>
        <dbReference type="ChEBI" id="CHEBI:16763"/>
        <dbReference type="ChEBI" id="CHEBI:28938"/>
        <dbReference type="ChEBI" id="CHEBI:57844"/>
        <dbReference type="EC" id="4.4.1.11"/>
    </reaction>
    <physiologicalReaction direction="left-to-right" evidence="8">
        <dbReference type="Rhea" id="RHEA:23801"/>
    </physiologicalReaction>
</comment>
<keyword evidence="12" id="KW-1185">Reference proteome</keyword>
<dbReference type="InterPro" id="IPR054542">
    <property type="entry name" value="Cys_met_metab_PP"/>
</dbReference>
<evidence type="ECO:0000256" key="3">
    <source>
        <dbReference type="ARBA" id="ARBA00022679"/>
    </source>
</evidence>
<evidence type="ECO:0000256" key="10">
    <source>
        <dbReference type="RuleBase" id="RU362118"/>
    </source>
</evidence>
<organism evidence="11 12">
    <name type="scientific">Microbacterium terrae</name>
    <dbReference type="NCBI Taxonomy" id="69369"/>
    <lineage>
        <taxon>Bacteria</taxon>
        <taxon>Bacillati</taxon>
        <taxon>Actinomycetota</taxon>
        <taxon>Actinomycetes</taxon>
        <taxon>Micrococcales</taxon>
        <taxon>Microbacteriaceae</taxon>
        <taxon>Microbacterium</taxon>
    </lineage>
</organism>
<dbReference type="GO" id="GO:0030170">
    <property type="term" value="F:pyridoxal phosphate binding"/>
    <property type="evidence" value="ECO:0007669"/>
    <property type="project" value="InterPro"/>
</dbReference>
<dbReference type="GO" id="GO:0004124">
    <property type="term" value="F:cysteine synthase activity"/>
    <property type="evidence" value="ECO:0007669"/>
    <property type="project" value="TreeGrafter"/>
</dbReference>
<proteinExistence type="inferred from homology"/>
<evidence type="ECO:0000256" key="8">
    <source>
        <dbReference type="ARBA" id="ARBA00052699"/>
    </source>
</evidence>
<dbReference type="PIRSF" id="PIRSF001434">
    <property type="entry name" value="CGS"/>
    <property type="match status" value="1"/>
</dbReference>
<dbReference type="InterPro" id="IPR000277">
    <property type="entry name" value="Cys/Met-Metab_PyrdxlP-dep_enz"/>
</dbReference>
<protein>
    <recommendedName>
        <fullName evidence="5">homocysteine desulfhydrase</fullName>
        <ecNumber evidence="5">4.4.1.2</ecNumber>
    </recommendedName>
    <alternativeName>
        <fullName evidence="6">Homocysteine desulfhydrase</fullName>
    </alternativeName>
</protein>
<dbReference type="RefSeq" id="WP_211088040.1">
    <property type="nucleotide sequence ID" value="NZ_BAAAUP010000001.1"/>
</dbReference>
<dbReference type="EC" id="4.4.1.2" evidence="5"/>
<gene>
    <name evidence="11" type="primary">mdeA_3</name>
    <name evidence="11" type="ORF">RS81_02082</name>
</gene>
<keyword evidence="4 9" id="KW-0663">Pyridoxal phosphate</keyword>
<dbReference type="GO" id="GO:0006535">
    <property type="term" value="P:cysteine biosynthetic process from serine"/>
    <property type="evidence" value="ECO:0007669"/>
    <property type="project" value="TreeGrafter"/>
</dbReference>
<dbReference type="GO" id="GO:0018826">
    <property type="term" value="F:methionine gamma-lyase activity"/>
    <property type="evidence" value="ECO:0007669"/>
    <property type="project" value="UniProtKB-EC"/>
</dbReference>
<dbReference type="GO" id="GO:0071269">
    <property type="term" value="P:L-homocysteine biosynthetic process"/>
    <property type="evidence" value="ECO:0007669"/>
    <property type="project" value="TreeGrafter"/>
</dbReference>
<keyword evidence="11" id="KW-0456">Lyase</keyword>
<dbReference type="Pfam" id="PF01053">
    <property type="entry name" value="Cys_Met_Meta_PP"/>
    <property type="match status" value="1"/>
</dbReference>
<evidence type="ECO:0000256" key="1">
    <source>
        <dbReference type="ARBA" id="ARBA00001933"/>
    </source>
</evidence>
<dbReference type="STRING" id="92835.RS81_02082"/>
<evidence type="ECO:0000256" key="2">
    <source>
        <dbReference type="ARBA" id="ARBA00009077"/>
    </source>
</evidence>
<dbReference type="GO" id="GO:0003961">
    <property type="term" value="F:O-acetylhomoserine aminocarboxypropyltransferase activity"/>
    <property type="evidence" value="ECO:0007669"/>
    <property type="project" value="TreeGrafter"/>
</dbReference>
<accession>A0A0M2H5J4</accession>
<evidence type="ECO:0000256" key="9">
    <source>
        <dbReference type="PIRSR" id="PIRSR001434-2"/>
    </source>
</evidence>
<dbReference type="PANTHER" id="PTHR43797">
    <property type="entry name" value="HOMOCYSTEINE/CYSTEINE SYNTHASE"/>
    <property type="match status" value="1"/>
</dbReference>
<feature type="modified residue" description="N6-(pyridoxal phosphate)lysine" evidence="9">
    <location>
        <position position="212"/>
    </location>
</feature>
<dbReference type="InterPro" id="IPR015424">
    <property type="entry name" value="PyrdxlP-dep_Trfase"/>
</dbReference>
<dbReference type="AlphaFoldDB" id="A0A0M2H5J4"/>
<dbReference type="PANTHER" id="PTHR43797:SF2">
    <property type="entry name" value="HOMOCYSTEINE_CYSTEINE SYNTHASE"/>
    <property type="match status" value="1"/>
</dbReference>
<dbReference type="PATRIC" id="fig|92835.4.peg.2113"/>
<evidence type="ECO:0000256" key="7">
    <source>
        <dbReference type="ARBA" id="ARBA00048780"/>
    </source>
</evidence>
<comment type="cofactor">
    <cofactor evidence="1 10">
        <name>pyridoxal 5'-phosphate</name>
        <dbReference type="ChEBI" id="CHEBI:597326"/>
    </cofactor>
</comment>
<dbReference type="InterPro" id="IPR015422">
    <property type="entry name" value="PyrdxlP-dep_Trfase_small"/>
</dbReference>
<dbReference type="GO" id="GO:0047982">
    <property type="term" value="F:homocysteine desulfhydrase activity"/>
    <property type="evidence" value="ECO:0007669"/>
    <property type="project" value="UniProtKB-EC"/>
</dbReference>
<dbReference type="Gene3D" id="3.90.1150.10">
    <property type="entry name" value="Aspartate Aminotransferase, domain 1"/>
    <property type="match status" value="1"/>
</dbReference>
<dbReference type="InterPro" id="IPR006235">
    <property type="entry name" value="OAc-hSer/O-AcSer_sulfhydrylase"/>
</dbReference>
<dbReference type="PROSITE" id="PS00868">
    <property type="entry name" value="CYS_MET_METAB_PP"/>
    <property type="match status" value="1"/>
</dbReference>
<dbReference type="InterPro" id="IPR015421">
    <property type="entry name" value="PyrdxlP-dep_Trfase_major"/>
</dbReference>
<dbReference type="GO" id="GO:0019346">
    <property type="term" value="P:transsulfuration"/>
    <property type="evidence" value="ECO:0007669"/>
    <property type="project" value="InterPro"/>
</dbReference>
<evidence type="ECO:0000256" key="4">
    <source>
        <dbReference type="ARBA" id="ARBA00022898"/>
    </source>
</evidence>